<proteinExistence type="predicted"/>
<dbReference type="RefSeq" id="WP_188460535.1">
    <property type="nucleotide sequence ID" value="NZ_BAABHU010000002.1"/>
</dbReference>
<reference evidence="2" key="1">
    <citation type="journal article" date="2019" name="Int. J. Syst. Evol. Microbiol.">
        <title>The Global Catalogue of Microorganisms (GCM) 10K type strain sequencing project: providing services to taxonomists for standard genome sequencing and annotation.</title>
        <authorList>
            <consortium name="The Broad Institute Genomics Platform"/>
            <consortium name="The Broad Institute Genome Sequencing Center for Infectious Disease"/>
            <person name="Wu L."/>
            <person name="Ma J."/>
        </authorList>
    </citation>
    <scope>NUCLEOTIDE SEQUENCE [LARGE SCALE GENOMIC DNA]</scope>
    <source>
        <strain evidence="2">CGMCC 1.10832</strain>
    </source>
</reference>
<evidence type="ECO:0000313" key="1">
    <source>
        <dbReference type="EMBL" id="GGC25239.1"/>
    </source>
</evidence>
<comment type="caution">
    <text evidence="1">The sequence shown here is derived from an EMBL/GenBank/DDBJ whole genome shotgun (WGS) entry which is preliminary data.</text>
</comment>
<keyword evidence="2" id="KW-1185">Reference proteome</keyword>
<evidence type="ECO:0000313" key="2">
    <source>
        <dbReference type="Proteomes" id="UP000636010"/>
    </source>
</evidence>
<dbReference type="Proteomes" id="UP000636010">
    <property type="component" value="Unassembled WGS sequence"/>
</dbReference>
<name>A0ABQ1LJ57_9BACT</name>
<dbReference type="PROSITE" id="PS51257">
    <property type="entry name" value="PROKAR_LIPOPROTEIN"/>
    <property type="match status" value="1"/>
</dbReference>
<sequence>MKSTYILSIIIILFSCQSGTKDQNIQTVEDAGNSTVFIKRYGSRSELKGIDSAVLKVAELDNSKRYQYVPYDKPDANITYYEFKILENEDSLYFYEAPCPLIDTAIYSVNNKDYKVLKYYYDVENSVDEESVIYFTDKYGVLIIFNEGWYIMEGIFDYDEISKQLANMILSDSTQSFPVWESNEN</sequence>
<accession>A0ABQ1LJ57</accession>
<gene>
    <name evidence="1" type="ORF">GCM10011506_08160</name>
</gene>
<protein>
    <recommendedName>
        <fullName evidence="3">DUF4367 domain-containing protein</fullName>
    </recommendedName>
</protein>
<organism evidence="1 2">
    <name type="scientific">Marivirga lumbricoides</name>
    <dbReference type="NCBI Taxonomy" id="1046115"/>
    <lineage>
        <taxon>Bacteria</taxon>
        <taxon>Pseudomonadati</taxon>
        <taxon>Bacteroidota</taxon>
        <taxon>Cytophagia</taxon>
        <taxon>Cytophagales</taxon>
        <taxon>Marivirgaceae</taxon>
        <taxon>Marivirga</taxon>
    </lineage>
</organism>
<dbReference type="EMBL" id="BMEC01000002">
    <property type="protein sequence ID" value="GGC25239.1"/>
    <property type="molecule type" value="Genomic_DNA"/>
</dbReference>
<evidence type="ECO:0008006" key="3">
    <source>
        <dbReference type="Google" id="ProtNLM"/>
    </source>
</evidence>